<keyword evidence="2" id="KW-1185">Reference proteome</keyword>
<sequence length="520" mass="58481">MDEGKKKGKAVVVGGSIAGLSCAHALIAAGWEVVVIEKSSGPPTGSPTGAGLGLDPLAQELIASWLGRTHLLHDSTLPLTIDQVIVEVSMRNRDNMRKLSKLLNNWSGTALELFGELNFLTHWKKEFEELETKEEEDFEGEEEDCSLLGVSKDRVSCTSGFGISGSRLQMVQLVKLFVFKIPCEVQMFKKAFENEATDGENNINWTLTRDENFSFRAAHWVDLHSLLYSALPPHIFLWGQLYLSFCVSNDKSNVKLKTKILQTGEIIEIVGELLIAADGCLSSIRRNFLPESKLRYSGYCAWRGVLDFSDNKYLEAITGLRKVYPDLGKCLYFSLGYGTHSVLYELLNQKINWIWYINQPEPELKVSSDMIQKMHEAAEKVWVPELARIMKETAEPFINVIYDCDPLEQIFWDNVVLVGDAAHPTTPHGLRSTNMTILDAAVLGKCLEKWGVESLLSPLEEFQSIRLPVTSMQVLHSRKMGRIKQGLILSDRKPFDPKVATPEECHDLQQKNMPFFGEVP</sequence>
<protein>
    <submittedName>
        <fullName evidence="1">Uncharacterized protein</fullName>
    </submittedName>
</protein>
<accession>A0ACC0PV00</accession>
<proteinExistence type="predicted"/>
<evidence type="ECO:0000313" key="1">
    <source>
        <dbReference type="EMBL" id="KAI8568984.1"/>
    </source>
</evidence>
<organism evidence="1 2">
    <name type="scientific">Rhododendron molle</name>
    <name type="common">Chinese azalea</name>
    <name type="synonym">Azalea mollis</name>
    <dbReference type="NCBI Taxonomy" id="49168"/>
    <lineage>
        <taxon>Eukaryota</taxon>
        <taxon>Viridiplantae</taxon>
        <taxon>Streptophyta</taxon>
        <taxon>Embryophyta</taxon>
        <taxon>Tracheophyta</taxon>
        <taxon>Spermatophyta</taxon>
        <taxon>Magnoliopsida</taxon>
        <taxon>eudicotyledons</taxon>
        <taxon>Gunneridae</taxon>
        <taxon>Pentapetalae</taxon>
        <taxon>asterids</taxon>
        <taxon>Ericales</taxon>
        <taxon>Ericaceae</taxon>
        <taxon>Ericoideae</taxon>
        <taxon>Rhodoreae</taxon>
        <taxon>Rhododendron</taxon>
    </lineage>
</organism>
<comment type="caution">
    <text evidence="1">The sequence shown here is derived from an EMBL/GenBank/DDBJ whole genome shotgun (WGS) entry which is preliminary data.</text>
</comment>
<name>A0ACC0PV00_RHOML</name>
<evidence type="ECO:0000313" key="2">
    <source>
        <dbReference type="Proteomes" id="UP001062846"/>
    </source>
</evidence>
<gene>
    <name evidence="1" type="ORF">RHMOL_Rhmol02G0243800</name>
</gene>
<reference evidence="1" key="1">
    <citation type="submission" date="2022-02" db="EMBL/GenBank/DDBJ databases">
        <title>Plant Genome Project.</title>
        <authorList>
            <person name="Zhang R.-G."/>
        </authorList>
    </citation>
    <scope>NUCLEOTIDE SEQUENCE</scope>
    <source>
        <strain evidence="1">AT1</strain>
    </source>
</reference>
<dbReference type="Proteomes" id="UP001062846">
    <property type="component" value="Chromosome 2"/>
</dbReference>
<dbReference type="EMBL" id="CM046389">
    <property type="protein sequence ID" value="KAI8568984.1"/>
    <property type="molecule type" value="Genomic_DNA"/>
</dbReference>